<keyword evidence="3" id="KW-1185">Reference proteome</keyword>
<protein>
    <submittedName>
        <fullName evidence="2">Uncharacterized protein</fullName>
    </submittedName>
</protein>
<dbReference type="AlphaFoldDB" id="A0A812Y8P2"/>
<sequence length="145" mass="15320">MAPKVSAIIPSTSALDLRRKRLEKLLTKAAPGPSRVASTPAFSEASRSSRRAPPGGAPYHGAPPVRIPTTESRCSNKKLLEDSRLCSAGTDAVRSLQLASPSSASRKPTASSRLATSSSQKVNPDRISSLVRQLLEGEESDAANW</sequence>
<evidence type="ECO:0000256" key="1">
    <source>
        <dbReference type="SAM" id="MobiDB-lite"/>
    </source>
</evidence>
<feature type="compositionally biased region" description="Low complexity" evidence="1">
    <location>
        <begin position="51"/>
        <end position="64"/>
    </location>
</feature>
<feature type="region of interest" description="Disordered" evidence="1">
    <location>
        <begin position="26"/>
        <end position="72"/>
    </location>
</feature>
<reference evidence="2" key="1">
    <citation type="submission" date="2021-02" db="EMBL/GenBank/DDBJ databases">
        <authorList>
            <person name="Dougan E. K."/>
            <person name="Rhodes N."/>
            <person name="Thang M."/>
            <person name="Chan C."/>
        </authorList>
    </citation>
    <scope>NUCLEOTIDE SEQUENCE</scope>
</reference>
<feature type="compositionally biased region" description="Polar residues" evidence="1">
    <location>
        <begin position="97"/>
        <end position="122"/>
    </location>
</feature>
<dbReference type="OrthoDB" id="449349at2759"/>
<dbReference type="EMBL" id="CAJNJA010040368">
    <property type="protein sequence ID" value="CAE7765226.1"/>
    <property type="molecule type" value="Genomic_DNA"/>
</dbReference>
<proteinExistence type="predicted"/>
<comment type="caution">
    <text evidence="2">The sequence shown here is derived from an EMBL/GenBank/DDBJ whole genome shotgun (WGS) entry which is preliminary data.</text>
</comment>
<accession>A0A812Y8P2</accession>
<gene>
    <name evidence="2" type="ORF">SNEC2469_LOCUS22314</name>
</gene>
<feature type="non-terminal residue" evidence="2">
    <location>
        <position position="1"/>
    </location>
</feature>
<organism evidence="2 3">
    <name type="scientific">Symbiodinium necroappetens</name>
    <dbReference type="NCBI Taxonomy" id="1628268"/>
    <lineage>
        <taxon>Eukaryota</taxon>
        <taxon>Sar</taxon>
        <taxon>Alveolata</taxon>
        <taxon>Dinophyceae</taxon>
        <taxon>Suessiales</taxon>
        <taxon>Symbiodiniaceae</taxon>
        <taxon>Symbiodinium</taxon>
    </lineage>
</organism>
<dbReference type="Proteomes" id="UP000601435">
    <property type="component" value="Unassembled WGS sequence"/>
</dbReference>
<evidence type="ECO:0000313" key="3">
    <source>
        <dbReference type="Proteomes" id="UP000601435"/>
    </source>
</evidence>
<feature type="region of interest" description="Disordered" evidence="1">
    <location>
        <begin position="95"/>
        <end position="125"/>
    </location>
</feature>
<evidence type="ECO:0000313" key="2">
    <source>
        <dbReference type="EMBL" id="CAE7765226.1"/>
    </source>
</evidence>
<name>A0A812Y8P2_9DINO</name>